<feature type="transmembrane region" description="Helical" evidence="6">
    <location>
        <begin position="73"/>
        <end position="89"/>
    </location>
</feature>
<dbReference type="PANTHER" id="PTHR38459:SF6">
    <property type="entry name" value="ARABINOGALACTAN BIOSYNTHESIS RECRUITING PROTEIN RV3789"/>
    <property type="match status" value="1"/>
</dbReference>
<keyword evidence="5 6" id="KW-0472">Membrane</keyword>
<keyword evidence="4 6" id="KW-1133">Transmembrane helix</keyword>
<evidence type="ECO:0000256" key="1">
    <source>
        <dbReference type="ARBA" id="ARBA00004141"/>
    </source>
</evidence>
<dbReference type="InterPro" id="IPR051401">
    <property type="entry name" value="GtrA_CellWall_Glycosyl"/>
</dbReference>
<comment type="subcellular location">
    <subcellularLocation>
        <location evidence="1">Membrane</location>
        <topology evidence="1">Multi-pass membrane protein</topology>
    </subcellularLocation>
</comment>
<evidence type="ECO:0000313" key="8">
    <source>
        <dbReference type="EMBL" id="AIG63425.1"/>
    </source>
</evidence>
<evidence type="ECO:0000256" key="5">
    <source>
        <dbReference type="ARBA" id="ARBA00023136"/>
    </source>
</evidence>
<feature type="domain" description="GtrA/DPMS transmembrane" evidence="7">
    <location>
        <begin position="16"/>
        <end position="136"/>
    </location>
</feature>
<evidence type="ECO:0000313" key="9">
    <source>
        <dbReference type="Proteomes" id="UP000028504"/>
    </source>
</evidence>
<protein>
    <submittedName>
        <fullName evidence="8">Membrane protein</fullName>
    </submittedName>
</protein>
<proteinExistence type="inferred from homology"/>
<feature type="transmembrane region" description="Helical" evidence="6">
    <location>
        <begin position="109"/>
        <end position="130"/>
    </location>
</feature>
<evidence type="ECO:0000259" key="7">
    <source>
        <dbReference type="Pfam" id="PF04138"/>
    </source>
</evidence>
<keyword evidence="3 6" id="KW-0812">Transmembrane</keyword>
<keyword evidence="9" id="KW-1185">Reference proteome</keyword>
<evidence type="ECO:0000256" key="2">
    <source>
        <dbReference type="ARBA" id="ARBA00009399"/>
    </source>
</evidence>
<evidence type="ECO:0000256" key="6">
    <source>
        <dbReference type="SAM" id="Phobius"/>
    </source>
</evidence>
<feature type="transmembrane region" description="Helical" evidence="6">
    <location>
        <begin position="44"/>
        <end position="61"/>
    </location>
</feature>
<organism evidence="8 9">
    <name type="scientific">Corynebacterium atypicum</name>
    <dbReference type="NCBI Taxonomy" id="191610"/>
    <lineage>
        <taxon>Bacteria</taxon>
        <taxon>Bacillati</taxon>
        <taxon>Actinomycetota</taxon>
        <taxon>Actinomycetes</taxon>
        <taxon>Mycobacteriales</taxon>
        <taxon>Corynebacteriaceae</taxon>
        <taxon>Corynebacterium</taxon>
    </lineage>
</organism>
<dbReference type="Pfam" id="PF04138">
    <property type="entry name" value="GtrA_DPMS_TM"/>
    <property type="match status" value="1"/>
</dbReference>
<evidence type="ECO:0000256" key="3">
    <source>
        <dbReference type="ARBA" id="ARBA00022692"/>
    </source>
</evidence>
<gene>
    <name evidence="8" type="ORF">CATYP_00445</name>
</gene>
<dbReference type="EMBL" id="CP008944">
    <property type="protein sequence ID" value="AIG63425.1"/>
    <property type="molecule type" value="Genomic_DNA"/>
</dbReference>
<feature type="transmembrane region" description="Helical" evidence="6">
    <location>
        <begin position="17"/>
        <end position="38"/>
    </location>
</feature>
<dbReference type="PANTHER" id="PTHR38459">
    <property type="entry name" value="PROPHAGE BACTOPRENOL-LINKED GLUCOSE TRANSLOCASE HOMOLOG"/>
    <property type="match status" value="1"/>
</dbReference>
<evidence type="ECO:0000256" key="4">
    <source>
        <dbReference type="ARBA" id="ARBA00022989"/>
    </source>
</evidence>
<dbReference type="Proteomes" id="UP000028504">
    <property type="component" value="Chromosome"/>
</dbReference>
<comment type="similarity">
    <text evidence="2">Belongs to the GtrA family.</text>
</comment>
<sequence length="140" mass="15400">MLKGTDELSLRTQAVRFLISGVASAVVDLSITALAQYAFGQGLAVARTLGFIFGTLSAYMINRRWTFRAQPSLRRFLAVCLLYSVTYVINVGGYKYGFEWLTGWGLADWLATLIAFGIAQGTATVTNFVIQRTVIFKGAR</sequence>
<name>A0ABM5QKY2_9CORY</name>
<dbReference type="InterPro" id="IPR007267">
    <property type="entry name" value="GtrA_DPMS_TM"/>
</dbReference>
<reference evidence="8 9" key="1">
    <citation type="submission" date="2014-07" db="EMBL/GenBank/DDBJ databases">
        <title>Complete genome sequence of Corynebacterium atypicum DSM 44849: identifiction of the mycolic acid biosynthesis genes.</title>
        <authorList>
            <person name="Tippelt A."/>
            <person name="Mollmann S."/>
            <person name="Albersmeier A."/>
            <person name="Jaenicke S."/>
            <person name="Ruckert C."/>
            <person name="Tauch A."/>
        </authorList>
    </citation>
    <scope>NUCLEOTIDE SEQUENCE [LARGE SCALE GENOMIC DNA]</scope>
    <source>
        <strain evidence="8 9">R2070</strain>
    </source>
</reference>
<accession>A0ABM5QKY2</accession>